<evidence type="ECO:0000256" key="9">
    <source>
        <dbReference type="ARBA" id="ARBA00023004"/>
    </source>
</evidence>
<dbReference type="SUPFAM" id="SSF55856">
    <property type="entry name" value="Cytochrome b5-like heme/steroid binding domain"/>
    <property type="match status" value="1"/>
</dbReference>
<dbReference type="GO" id="GO:0046872">
    <property type="term" value="F:metal ion binding"/>
    <property type="evidence" value="ECO:0007669"/>
    <property type="project" value="UniProtKB-KW"/>
</dbReference>
<dbReference type="Proteomes" id="UP000001876">
    <property type="component" value="Unassembled WGS sequence"/>
</dbReference>
<dbReference type="CDD" id="cd03506">
    <property type="entry name" value="Delta6-FADS-like"/>
    <property type="match status" value="1"/>
</dbReference>
<keyword evidence="6" id="KW-0479">Metal-binding</keyword>
<dbReference type="GO" id="GO:0016020">
    <property type="term" value="C:membrane"/>
    <property type="evidence" value="ECO:0007669"/>
    <property type="project" value="UniProtKB-SubCell"/>
</dbReference>
<keyword evidence="16" id="KW-1185">Reference proteome</keyword>
<dbReference type="GO" id="GO:0006629">
    <property type="term" value="P:lipid metabolic process"/>
    <property type="evidence" value="ECO:0007669"/>
    <property type="project" value="UniProtKB-KW"/>
</dbReference>
<evidence type="ECO:0000256" key="6">
    <source>
        <dbReference type="ARBA" id="ARBA00022723"/>
    </source>
</evidence>
<feature type="compositionally biased region" description="Acidic residues" evidence="12">
    <location>
        <begin position="128"/>
        <end position="144"/>
    </location>
</feature>
<keyword evidence="11 13" id="KW-0472">Membrane</keyword>
<evidence type="ECO:0000313" key="16">
    <source>
        <dbReference type="Proteomes" id="UP000001876"/>
    </source>
</evidence>
<name>C1N6E7_MICPC</name>
<dbReference type="PRINTS" id="PR00363">
    <property type="entry name" value="CYTOCHROMEB5"/>
</dbReference>
<accession>C1N6E7</accession>
<evidence type="ECO:0000256" key="12">
    <source>
        <dbReference type="SAM" id="MobiDB-lite"/>
    </source>
</evidence>
<evidence type="ECO:0000256" key="11">
    <source>
        <dbReference type="ARBA" id="ARBA00023136"/>
    </source>
</evidence>
<dbReference type="OrthoDB" id="260519at2759"/>
<dbReference type="PROSITE" id="PS50255">
    <property type="entry name" value="CYTOCHROME_B5_2"/>
    <property type="match status" value="1"/>
</dbReference>
<dbReference type="InterPro" id="IPR012171">
    <property type="entry name" value="Fatty_acid_desaturase"/>
</dbReference>
<dbReference type="PANTHER" id="PTHR19353:SF30">
    <property type="entry name" value="DELTA 8-(E)-SPHINGOLIPID DESATURASE"/>
    <property type="match status" value="1"/>
</dbReference>
<comment type="subcellular location">
    <subcellularLocation>
        <location evidence="1">Membrane</location>
        <topology evidence="1">Multi-pass membrane protein</topology>
    </subcellularLocation>
</comment>
<dbReference type="AlphaFoldDB" id="C1N6E7"/>
<keyword evidence="9" id="KW-0408">Iron</keyword>
<dbReference type="Gene3D" id="3.10.120.10">
    <property type="entry name" value="Cytochrome b5-like heme/steroid binding domain"/>
    <property type="match status" value="1"/>
</dbReference>
<evidence type="ECO:0000256" key="1">
    <source>
        <dbReference type="ARBA" id="ARBA00004141"/>
    </source>
</evidence>
<dbReference type="PANTHER" id="PTHR19353">
    <property type="entry name" value="FATTY ACID DESATURASE 2"/>
    <property type="match status" value="1"/>
</dbReference>
<evidence type="ECO:0000256" key="5">
    <source>
        <dbReference type="ARBA" id="ARBA00022692"/>
    </source>
</evidence>
<dbReference type="OMA" id="LSANWWN"/>
<keyword evidence="10" id="KW-0443">Lipid metabolism</keyword>
<feature type="compositionally biased region" description="Low complexity" evidence="12">
    <location>
        <begin position="13"/>
        <end position="27"/>
    </location>
</feature>
<dbReference type="EMBL" id="GG663748">
    <property type="protein sequence ID" value="EEH52655.1"/>
    <property type="molecule type" value="Genomic_DNA"/>
</dbReference>
<dbReference type="Pfam" id="PF00173">
    <property type="entry name" value="Cyt-b5"/>
    <property type="match status" value="1"/>
</dbReference>
<dbReference type="eggNOG" id="KOG4232">
    <property type="taxonomic scope" value="Eukaryota"/>
</dbReference>
<evidence type="ECO:0000256" key="3">
    <source>
        <dbReference type="ARBA" id="ARBA00009295"/>
    </source>
</evidence>
<dbReference type="GeneID" id="9688766"/>
<evidence type="ECO:0000256" key="8">
    <source>
        <dbReference type="ARBA" id="ARBA00023002"/>
    </source>
</evidence>
<keyword evidence="5 13" id="KW-0812">Transmembrane</keyword>
<dbReference type="RefSeq" id="XP_003063519.1">
    <property type="nucleotide sequence ID" value="XM_003063473.1"/>
</dbReference>
<keyword evidence="4" id="KW-0349">Heme</keyword>
<dbReference type="PIRSF" id="PIRSF015921">
    <property type="entry name" value="FA_sphinglp_des"/>
    <property type="match status" value="1"/>
</dbReference>
<protein>
    <submittedName>
        <fullName evidence="15">Predicted protein</fullName>
    </submittedName>
</protein>
<evidence type="ECO:0000256" key="10">
    <source>
        <dbReference type="ARBA" id="ARBA00023098"/>
    </source>
</evidence>
<dbReference type="GO" id="GO:0016717">
    <property type="term" value="F:oxidoreductase activity, acting on paired donors, with oxidation of a pair of donors resulting in the reduction of molecular oxygen to two molecules of water"/>
    <property type="evidence" value="ECO:0007669"/>
    <property type="project" value="UniProtKB-ARBA"/>
</dbReference>
<dbReference type="InterPro" id="IPR001199">
    <property type="entry name" value="Cyt_B5-like_heme/steroid-bd"/>
</dbReference>
<dbReference type="Pfam" id="PF00487">
    <property type="entry name" value="FA_desaturase"/>
    <property type="match status" value="1"/>
</dbReference>
<feature type="region of interest" description="Disordered" evidence="12">
    <location>
        <begin position="13"/>
        <end position="35"/>
    </location>
</feature>
<feature type="transmembrane region" description="Helical" evidence="13">
    <location>
        <begin position="336"/>
        <end position="356"/>
    </location>
</feature>
<organism evidence="16">
    <name type="scientific">Micromonas pusilla (strain CCMP1545)</name>
    <name type="common">Picoplanktonic green alga</name>
    <dbReference type="NCBI Taxonomy" id="564608"/>
    <lineage>
        <taxon>Eukaryota</taxon>
        <taxon>Viridiplantae</taxon>
        <taxon>Chlorophyta</taxon>
        <taxon>Mamiellophyceae</taxon>
        <taxon>Mamiellales</taxon>
        <taxon>Mamiellaceae</taxon>
        <taxon>Micromonas</taxon>
    </lineage>
</organism>
<feature type="region of interest" description="Disordered" evidence="12">
    <location>
        <begin position="121"/>
        <end position="162"/>
    </location>
</feature>
<dbReference type="KEGG" id="mpp:MICPUCDRAFT_48880"/>
<evidence type="ECO:0000256" key="7">
    <source>
        <dbReference type="ARBA" id="ARBA00022989"/>
    </source>
</evidence>
<dbReference type="SMART" id="SM01117">
    <property type="entry name" value="Cyt-b5"/>
    <property type="match status" value="1"/>
</dbReference>
<comment type="pathway">
    <text evidence="2">Lipid metabolism.</text>
</comment>
<comment type="similarity">
    <text evidence="3">Belongs to the fatty acid desaturase type 1 family.</text>
</comment>
<evidence type="ECO:0000256" key="13">
    <source>
        <dbReference type="SAM" id="Phobius"/>
    </source>
</evidence>
<gene>
    <name evidence="15" type="ORF">MICPUCDRAFT_48880</name>
</gene>
<reference evidence="15 16" key="1">
    <citation type="journal article" date="2009" name="Science">
        <title>Green evolution and dynamic adaptations revealed by genomes of the marine picoeukaryotes Micromonas.</title>
        <authorList>
            <person name="Worden A.Z."/>
            <person name="Lee J.H."/>
            <person name="Mock T."/>
            <person name="Rouze P."/>
            <person name="Simmons M.P."/>
            <person name="Aerts A.L."/>
            <person name="Allen A.E."/>
            <person name="Cuvelier M.L."/>
            <person name="Derelle E."/>
            <person name="Everett M.V."/>
            <person name="Foulon E."/>
            <person name="Grimwood J."/>
            <person name="Gundlach H."/>
            <person name="Henrissat B."/>
            <person name="Napoli C."/>
            <person name="McDonald S.M."/>
            <person name="Parker M.S."/>
            <person name="Rombauts S."/>
            <person name="Salamov A."/>
            <person name="Von Dassow P."/>
            <person name="Badger J.H."/>
            <person name="Coutinho P.M."/>
            <person name="Demir E."/>
            <person name="Dubchak I."/>
            <person name="Gentemann C."/>
            <person name="Eikrem W."/>
            <person name="Gready J.E."/>
            <person name="John U."/>
            <person name="Lanier W."/>
            <person name="Lindquist E.A."/>
            <person name="Lucas S."/>
            <person name="Mayer K.F."/>
            <person name="Moreau H."/>
            <person name="Not F."/>
            <person name="Otillar R."/>
            <person name="Panaud O."/>
            <person name="Pangilinan J."/>
            <person name="Paulsen I."/>
            <person name="Piegu B."/>
            <person name="Poliakov A."/>
            <person name="Robbens S."/>
            <person name="Schmutz J."/>
            <person name="Toulza E."/>
            <person name="Wyss T."/>
            <person name="Zelensky A."/>
            <person name="Zhou K."/>
            <person name="Armbrust E.V."/>
            <person name="Bhattacharya D."/>
            <person name="Goodenough U.W."/>
            <person name="Van de Peer Y."/>
            <person name="Grigoriev I.V."/>
        </authorList>
    </citation>
    <scope>NUCLEOTIDE SEQUENCE [LARGE SCALE GENOMIC DNA]</scope>
    <source>
        <strain evidence="15 16">CCMP1545</strain>
    </source>
</reference>
<dbReference type="InterPro" id="IPR036400">
    <property type="entry name" value="Cyt_B5-like_heme/steroid_sf"/>
</dbReference>
<sequence>MASSTIRARATAAAAAKANAPATTTTTGGLKGETRTRPGYTFEDVARHDAPDDAWCVVHDVVYDITHWISKHPGGSIPLRQYAGRDMTDAFNAYHGPSGKAARTLRAYAIGDLVDPASVLDPVASDASSDDGSEFQEEGAEEVSEVPVSPKKANGAKVREEKQRADYPDHVGAFRELVAGLEDEFHTDYAHYFKLAAFLVTLLSGAFYCVLGYEGEHGVAVRALGACLLGLFWQQSMFIGHDAGHGAITHDHRRDFLVGLVVGNLCNGVGITWWTTTHNVHHVACNSLECDPDIQHMPIIAVTPKYFKSVWSLYHNRRMPFDAAARWLVSKQHYTFYPIMAVARFNLYAQSIILLLTSKEITLKRRTLELAVMGAYFAWLAALVSAVPSGWERLGFLLLSHAVGGVIHVQICLSHFSRNIFEGRPENGKWVEMQLSGTMDIDCPRYMDWFHGGLQFQTEHHLVPRMPRHKLRRFREETLRPWLKAHGLTMDAPTFWEANREVWCTLRNCAREARLSPAFVHAVNLEG</sequence>
<evidence type="ECO:0000256" key="4">
    <source>
        <dbReference type="ARBA" id="ARBA00022617"/>
    </source>
</evidence>
<proteinExistence type="inferred from homology"/>
<evidence type="ECO:0000313" key="15">
    <source>
        <dbReference type="EMBL" id="EEH52655.1"/>
    </source>
</evidence>
<keyword evidence="8" id="KW-0560">Oxidoreductase</keyword>
<dbReference type="InterPro" id="IPR005804">
    <property type="entry name" value="FA_desaturase_dom"/>
</dbReference>
<dbReference type="STRING" id="564608.C1N6E7"/>
<feature type="domain" description="Cytochrome b5 heme-binding" evidence="14">
    <location>
        <begin position="37"/>
        <end position="114"/>
    </location>
</feature>
<keyword evidence="7 13" id="KW-1133">Transmembrane helix</keyword>
<feature type="transmembrane region" description="Helical" evidence="13">
    <location>
        <begin position="368"/>
        <end position="388"/>
    </location>
</feature>
<evidence type="ECO:0000256" key="2">
    <source>
        <dbReference type="ARBA" id="ARBA00005189"/>
    </source>
</evidence>
<feature type="transmembrane region" description="Helical" evidence="13">
    <location>
        <begin position="256"/>
        <end position="274"/>
    </location>
</feature>
<evidence type="ECO:0000259" key="14">
    <source>
        <dbReference type="PROSITE" id="PS50255"/>
    </source>
</evidence>